<keyword evidence="1" id="KW-0472">Membrane</keyword>
<accession>A0A3P5Y9I0</accession>
<proteinExistence type="predicted"/>
<evidence type="ECO:0008006" key="4">
    <source>
        <dbReference type="Google" id="ProtNLM"/>
    </source>
</evidence>
<evidence type="ECO:0000313" key="2">
    <source>
        <dbReference type="EMBL" id="VDC43732.1"/>
    </source>
</evidence>
<dbReference type="AlphaFoldDB" id="A0A3P5Y9I0"/>
<gene>
    <name evidence="2" type="ORF">FMV2238Y02_22410</name>
</gene>
<reference evidence="2 3" key="1">
    <citation type="submission" date="2018-10" db="EMBL/GenBank/DDBJ databases">
        <authorList>
            <consortium name="Molecular Microbiology and Infection Unit (UMMI)"/>
            <person name="Machado M."/>
        </authorList>
    </citation>
    <scope>NUCLEOTIDE SEQUENCE [LARGE SCALE GENOMIC DNA]</scope>
    <source>
        <strain evidence="2">FMV2238.02</strain>
    </source>
</reference>
<feature type="transmembrane region" description="Helical" evidence="1">
    <location>
        <begin position="52"/>
        <end position="72"/>
    </location>
</feature>
<keyword evidence="3" id="KW-1185">Reference proteome</keyword>
<name>A0A3P5Y9I0_STRCB</name>
<evidence type="ECO:0000256" key="1">
    <source>
        <dbReference type="SAM" id="Phobius"/>
    </source>
</evidence>
<feature type="transmembrane region" description="Helical" evidence="1">
    <location>
        <begin position="30"/>
        <end position="47"/>
    </location>
</feature>
<dbReference type="RefSeq" id="WP_125074956.1">
    <property type="nucleotide sequence ID" value="NZ_CP053792.1"/>
</dbReference>
<keyword evidence="1" id="KW-1133">Transmembrane helix</keyword>
<protein>
    <recommendedName>
        <fullName evidence="4">Cell wall-active antibiotics response LiaF-like C-terminal domain-containing protein</fullName>
    </recommendedName>
</protein>
<dbReference type="Proteomes" id="UP000280759">
    <property type="component" value="Unassembled WGS sequence"/>
</dbReference>
<keyword evidence="1" id="KW-0812">Transmembrane</keyword>
<organism evidence="2 3">
    <name type="scientific">Streptococcus canis</name>
    <dbReference type="NCBI Taxonomy" id="1329"/>
    <lineage>
        <taxon>Bacteria</taxon>
        <taxon>Bacillati</taxon>
        <taxon>Bacillota</taxon>
        <taxon>Bacilli</taxon>
        <taxon>Lactobacillales</taxon>
        <taxon>Streptococcaceae</taxon>
        <taxon>Streptococcus</taxon>
    </lineage>
</organism>
<evidence type="ECO:0000313" key="3">
    <source>
        <dbReference type="Proteomes" id="UP000280759"/>
    </source>
</evidence>
<feature type="transmembrane region" description="Helical" evidence="1">
    <location>
        <begin position="78"/>
        <end position="95"/>
    </location>
</feature>
<dbReference type="EMBL" id="UXEP01000057">
    <property type="protein sequence ID" value="VDC43732.1"/>
    <property type="molecule type" value="Genomic_DNA"/>
</dbReference>
<sequence>MKRTFLGIGLILLAALLVFKEQLGLYQLPIWTILWIAFLTIGAIIQLSKRHFILGTLLAIWSLAQLNDIFHWVNISSGLLMVVTVLVAMGLLLIFKGSSLSGYYSRTISRYSNQQEGKSQGFSKVFGSFNRYINDNHFSEDSIDVVFGSSTVYFNEAEIEGERACYHVDAIFSSVTVYVPRHWRVDVKGDHVFSSVNQAPNYPAAEKVLVLDADLIFSSLDIHYL</sequence>